<feature type="compositionally biased region" description="Polar residues" evidence="3">
    <location>
        <begin position="637"/>
        <end position="646"/>
    </location>
</feature>
<dbReference type="InterPro" id="IPR003349">
    <property type="entry name" value="JmjN"/>
</dbReference>
<evidence type="ECO:0000313" key="6">
    <source>
        <dbReference type="Proteomes" id="UP000327439"/>
    </source>
</evidence>
<dbReference type="Gene3D" id="2.60.120.650">
    <property type="entry name" value="Cupin"/>
    <property type="match status" value="1"/>
</dbReference>
<dbReference type="GO" id="GO:0010468">
    <property type="term" value="P:regulation of gene expression"/>
    <property type="evidence" value="ECO:0007669"/>
    <property type="project" value="TreeGrafter"/>
</dbReference>
<dbReference type="Proteomes" id="UP000327439">
    <property type="component" value="Unassembled WGS sequence"/>
</dbReference>
<dbReference type="PROSITE" id="PS51183">
    <property type="entry name" value="JMJN"/>
    <property type="match status" value="1"/>
</dbReference>
<feature type="compositionally biased region" description="Basic and acidic residues" evidence="3">
    <location>
        <begin position="567"/>
        <end position="576"/>
    </location>
</feature>
<evidence type="ECO:0000256" key="1">
    <source>
        <dbReference type="ARBA" id="ARBA00022723"/>
    </source>
</evidence>
<dbReference type="AlphaFoldDB" id="A0A5J5NEL6"/>
<name>A0A5J5NEL6_GOSBA</name>
<evidence type="ECO:0000256" key="2">
    <source>
        <dbReference type="ARBA" id="ARBA00023004"/>
    </source>
</evidence>
<keyword evidence="2" id="KW-0408">Iron</keyword>
<feature type="region of interest" description="Disordered" evidence="3">
    <location>
        <begin position="679"/>
        <end position="725"/>
    </location>
</feature>
<feature type="compositionally biased region" description="Basic and acidic residues" evidence="3">
    <location>
        <begin position="647"/>
        <end position="658"/>
    </location>
</feature>
<dbReference type="SMART" id="SM00545">
    <property type="entry name" value="JmjN"/>
    <property type="match status" value="1"/>
</dbReference>
<feature type="region of interest" description="Disordered" evidence="3">
    <location>
        <begin position="591"/>
        <end position="610"/>
    </location>
</feature>
<accession>A0A5J5NEL6</accession>
<evidence type="ECO:0000256" key="3">
    <source>
        <dbReference type="SAM" id="MobiDB-lite"/>
    </source>
</evidence>
<dbReference type="Pfam" id="PF02375">
    <property type="entry name" value="JmjN"/>
    <property type="match status" value="1"/>
</dbReference>
<keyword evidence="6" id="KW-1185">Reference proteome</keyword>
<dbReference type="PANTHER" id="PTHR10694">
    <property type="entry name" value="LYSINE-SPECIFIC DEMETHYLASE"/>
    <property type="match status" value="1"/>
</dbReference>
<gene>
    <name evidence="5" type="ORF">ES319_1Z031700v1</name>
</gene>
<evidence type="ECO:0000259" key="4">
    <source>
        <dbReference type="PROSITE" id="PS51183"/>
    </source>
</evidence>
<feature type="region of interest" description="Disordered" evidence="3">
    <location>
        <begin position="615"/>
        <end position="658"/>
    </location>
</feature>
<organism evidence="5 6">
    <name type="scientific">Gossypium barbadense</name>
    <name type="common">Sea Island cotton</name>
    <name type="synonym">Hibiscus barbadensis</name>
    <dbReference type="NCBI Taxonomy" id="3634"/>
    <lineage>
        <taxon>Eukaryota</taxon>
        <taxon>Viridiplantae</taxon>
        <taxon>Streptophyta</taxon>
        <taxon>Embryophyta</taxon>
        <taxon>Tracheophyta</taxon>
        <taxon>Spermatophyta</taxon>
        <taxon>Magnoliopsida</taxon>
        <taxon>eudicotyledons</taxon>
        <taxon>Gunneridae</taxon>
        <taxon>Pentapetalae</taxon>
        <taxon>rosids</taxon>
        <taxon>malvids</taxon>
        <taxon>Malvales</taxon>
        <taxon>Malvaceae</taxon>
        <taxon>Malvoideae</taxon>
        <taxon>Gossypium</taxon>
    </lineage>
</organism>
<dbReference type="Pfam" id="PF02928">
    <property type="entry name" value="zf-C5HC2"/>
    <property type="match status" value="1"/>
</dbReference>
<dbReference type="EMBL" id="ML706142">
    <property type="protein sequence ID" value="KAB1671315.1"/>
    <property type="molecule type" value="Genomic_DNA"/>
</dbReference>
<dbReference type="InterPro" id="IPR004198">
    <property type="entry name" value="Znf_C5HC2"/>
</dbReference>
<dbReference type="PANTHER" id="PTHR10694:SF33">
    <property type="entry name" value="LYSINE-SPECIFIC DEMETHYLASE 5"/>
    <property type="match status" value="1"/>
</dbReference>
<dbReference type="GO" id="GO:0141052">
    <property type="term" value="F:histone H3 demethylase activity"/>
    <property type="evidence" value="ECO:0007669"/>
    <property type="project" value="UniProtKB-ARBA"/>
</dbReference>
<dbReference type="GO" id="GO:0046872">
    <property type="term" value="F:metal ion binding"/>
    <property type="evidence" value="ECO:0007669"/>
    <property type="project" value="UniProtKB-KW"/>
</dbReference>
<keyword evidence="1" id="KW-0479">Metal-binding</keyword>
<sequence length="725" mass="82656">MVEGRVCLSKEVRNELELLKRKRLHRIKSETVCGPSGVTNMMSRSGGDALRAPASCGVRLQGNAESFSRSNVASCEKDVFSKRKVDKFYTSDLEWTEKIPECPVYCPTKEEFEDPLVYLQKIAPEASKYGICKIISPLSATVPAGAVLMKEKAGFKFTTRVQPLRLAEWDTDDRVTFFMSGINYTFRDFEKMANKVFSRRYYSAGCLPATYMEKEFWHEIACGKMDNVEYACDVEGCAFSSSPSDLLGTSKWNLKKLSRLPKSTLRLLETAIPVNVIKQLIPFKLFTFLVFWFNCGEAVNFAIGDWFPLGAVACLRYAHLNRVPLLPHEELLCKKAMLLNSSLELEDLDYSPADLASHHSIKAYFVKLIRFLHRARWSIMKSRACTSVSPNYHRTVVCTLCKRDCYIAFVNCSCYSHPVCLRHDIKSLDFPCGSHYCLFLRDDVREMEAAAKKFEQDNAISKAVERQAENGDDMYSYPLSNKFQNDVEDGYFPYCEINVDLKPEIATMTSATGQTVQGLANLGNTNDKRFCEEVPENTYESSVLCLSREDRPGTHQYNGHEPVSRSIVDHDSDSSDSEIFRVKRRSFLKVEKRNGNHTMASKSSEHQGLKRLKKLQHEKRSGQSMPSDCSRNDEPNRNTSRASNYKESPENTLKDRYGRSNLPISIKYKKLGNEEAMIRQREHHRNDRLKHEVGKYTREPPPLENGPKRIKVRGPTYVGSESSLD</sequence>
<feature type="region of interest" description="Disordered" evidence="3">
    <location>
        <begin position="550"/>
        <end position="576"/>
    </location>
</feature>
<dbReference type="OrthoDB" id="1678912at2759"/>
<reference evidence="6" key="1">
    <citation type="journal article" date="2020" name="Nat. Genet.">
        <title>Genomic diversifications of five Gossypium allopolyploid species and their impact on cotton improvement.</title>
        <authorList>
            <person name="Chen Z.J."/>
            <person name="Sreedasyam A."/>
            <person name="Ando A."/>
            <person name="Song Q."/>
            <person name="De Santiago L.M."/>
            <person name="Hulse-Kemp A.M."/>
            <person name="Ding M."/>
            <person name="Ye W."/>
            <person name="Kirkbride R.C."/>
            <person name="Jenkins J."/>
            <person name="Plott C."/>
            <person name="Lovell J."/>
            <person name="Lin Y.M."/>
            <person name="Vaughn R."/>
            <person name="Liu B."/>
            <person name="Simpson S."/>
            <person name="Scheffler B.E."/>
            <person name="Wen L."/>
            <person name="Saski C.A."/>
            <person name="Grover C.E."/>
            <person name="Hu G."/>
            <person name="Conover J.L."/>
            <person name="Carlson J.W."/>
            <person name="Shu S."/>
            <person name="Boston L.B."/>
            <person name="Williams M."/>
            <person name="Peterson D.G."/>
            <person name="McGee K."/>
            <person name="Jones D.C."/>
            <person name="Wendel J.F."/>
            <person name="Stelly D.M."/>
            <person name="Grimwood J."/>
            <person name="Schmutz J."/>
        </authorList>
    </citation>
    <scope>NUCLEOTIDE SEQUENCE [LARGE SCALE GENOMIC DNA]</scope>
    <source>
        <strain evidence="6">cv. 3-79</strain>
    </source>
</reference>
<feature type="domain" description="JmjN" evidence="4">
    <location>
        <begin position="102"/>
        <end position="143"/>
    </location>
</feature>
<feature type="compositionally biased region" description="Basic and acidic residues" evidence="3">
    <location>
        <begin position="689"/>
        <end position="698"/>
    </location>
</feature>
<dbReference type="GO" id="GO:0005634">
    <property type="term" value="C:nucleus"/>
    <property type="evidence" value="ECO:0007669"/>
    <property type="project" value="TreeGrafter"/>
</dbReference>
<proteinExistence type="predicted"/>
<protein>
    <recommendedName>
        <fullName evidence="4">JmjN domain-containing protein</fullName>
    </recommendedName>
</protein>
<evidence type="ECO:0000313" key="5">
    <source>
        <dbReference type="EMBL" id="KAB1671315.1"/>
    </source>
</evidence>
<dbReference type="GO" id="GO:0000785">
    <property type="term" value="C:chromatin"/>
    <property type="evidence" value="ECO:0007669"/>
    <property type="project" value="TreeGrafter"/>
</dbReference>